<sequence length="164" mass="17659">MGANTNRCSVVLCSNQSDRPPSDSRTARDSCFRLSRGTSSDVREQRLVSSGVLSRLQREGEQARSDFWIIPVDEVNVDRVSAAQSCSGRSEEVKKKKKKKEEQQSARASLCVFSQAELLGVGDVGSKWRSASGGQQPQPAAPQSHHPIPAPEGLSPPLQGGQDG</sequence>
<keyword evidence="3" id="KW-1185">Reference proteome</keyword>
<gene>
    <name evidence="2" type="ORF">EYF80_054863</name>
</gene>
<proteinExistence type="predicted"/>
<dbReference type="AlphaFoldDB" id="A0A4Z2F1R2"/>
<feature type="region of interest" description="Disordered" evidence="1">
    <location>
        <begin position="82"/>
        <end position="108"/>
    </location>
</feature>
<dbReference type="EMBL" id="SRLO01001856">
    <property type="protein sequence ID" value="TNN34978.1"/>
    <property type="molecule type" value="Genomic_DNA"/>
</dbReference>
<reference evidence="2 3" key="1">
    <citation type="submission" date="2019-03" db="EMBL/GenBank/DDBJ databases">
        <title>First draft genome of Liparis tanakae, snailfish: a comprehensive survey of snailfish specific genes.</title>
        <authorList>
            <person name="Kim W."/>
            <person name="Song I."/>
            <person name="Jeong J.-H."/>
            <person name="Kim D."/>
            <person name="Kim S."/>
            <person name="Ryu S."/>
            <person name="Song J.Y."/>
            <person name="Lee S.K."/>
        </authorList>
    </citation>
    <scope>NUCLEOTIDE SEQUENCE [LARGE SCALE GENOMIC DNA]</scope>
    <source>
        <tissue evidence="2">Muscle</tissue>
    </source>
</reference>
<name>A0A4Z2F1R2_9TELE</name>
<dbReference type="Proteomes" id="UP000314294">
    <property type="component" value="Unassembled WGS sequence"/>
</dbReference>
<evidence type="ECO:0000313" key="2">
    <source>
        <dbReference type="EMBL" id="TNN34978.1"/>
    </source>
</evidence>
<feature type="compositionally biased region" description="Low complexity" evidence="1">
    <location>
        <begin position="131"/>
        <end position="147"/>
    </location>
</feature>
<protein>
    <submittedName>
        <fullName evidence="2">Uncharacterized protein</fullName>
    </submittedName>
</protein>
<feature type="compositionally biased region" description="Basic and acidic residues" evidence="1">
    <location>
        <begin position="89"/>
        <end position="104"/>
    </location>
</feature>
<accession>A0A4Z2F1R2</accession>
<feature type="region of interest" description="Disordered" evidence="1">
    <location>
        <begin position="125"/>
        <end position="164"/>
    </location>
</feature>
<evidence type="ECO:0000256" key="1">
    <source>
        <dbReference type="SAM" id="MobiDB-lite"/>
    </source>
</evidence>
<evidence type="ECO:0000313" key="3">
    <source>
        <dbReference type="Proteomes" id="UP000314294"/>
    </source>
</evidence>
<organism evidence="2 3">
    <name type="scientific">Liparis tanakae</name>
    <name type="common">Tanaka's snailfish</name>
    <dbReference type="NCBI Taxonomy" id="230148"/>
    <lineage>
        <taxon>Eukaryota</taxon>
        <taxon>Metazoa</taxon>
        <taxon>Chordata</taxon>
        <taxon>Craniata</taxon>
        <taxon>Vertebrata</taxon>
        <taxon>Euteleostomi</taxon>
        <taxon>Actinopterygii</taxon>
        <taxon>Neopterygii</taxon>
        <taxon>Teleostei</taxon>
        <taxon>Neoteleostei</taxon>
        <taxon>Acanthomorphata</taxon>
        <taxon>Eupercaria</taxon>
        <taxon>Perciformes</taxon>
        <taxon>Cottioidei</taxon>
        <taxon>Cottales</taxon>
        <taxon>Liparidae</taxon>
        <taxon>Liparis</taxon>
    </lineage>
</organism>
<comment type="caution">
    <text evidence="2">The sequence shown here is derived from an EMBL/GenBank/DDBJ whole genome shotgun (WGS) entry which is preliminary data.</text>
</comment>